<dbReference type="RefSeq" id="XP_035297486.1">
    <property type="nucleotide sequence ID" value="XM_035441595.1"/>
</dbReference>
<evidence type="ECO:0000313" key="2">
    <source>
        <dbReference type="Proteomes" id="UP001108280"/>
    </source>
</evidence>
<protein>
    <submittedName>
        <fullName evidence="3">Uncharacterized protein LOC118237983</fullName>
    </submittedName>
</protein>
<accession>A0A9J7K663</accession>
<proteinExistence type="predicted"/>
<gene>
    <name evidence="3" type="primary">LOC118237983</name>
</gene>
<evidence type="ECO:0000313" key="3">
    <source>
        <dbReference type="RefSeq" id="XP_035297486.1"/>
    </source>
</evidence>
<evidence type="ECO:0000256" key="1">
    <source>
        <dbReference type="SAM" id="MobiDB-lite"/>
    </source>
</evidence>
<reference evidence="2" key="1">
    <citation type="journal article" date="2018" name="Biotechnol. Bioeng.">
        <title>A reference genome of the Chinese hamster based on a hybrid assembly strategy.</title>
        <authorList>
            <person name="Rupp O."/>
            <person name="MacDonald M.L."/>
            <person name="Li S."/>
            <person name="Dhiman H."/>
            <person name="Polson S."/>
            <person name="Griep S."/>
            <person name="Heffner K."/>
            <person name="Hernandez I."/>
            <person name="Brinkrolf K."/>
            <person name="Jadhav V."/>
            <person name="Samoudi M."/>
            <person name="Hao H."/>
            <person name="Kingham B."/>
            <person name="Goesmann A."/>
            <person name="Betenbaugh M.J."/>
            <person name="Lewis N.E."/>
            <person name="Borth N."/>
            <person name="Lee K.H."/>
        </authorList>
    </citation>
    <scope>NUCLEOTIDE SEQUENCE [LARGE SCALE GENOMIC DNA]</scope>
    <source>
        <strain evidence="2">17A/GY</strain>
    </source>
</reference>
<reference evidence="2" key="2">
    <citation type="journal article" date="2020" name="Biotechnol. Bioeng.">
        <title>Chromosome-scale scaffolds for the Chinese hamster reference genome assembly to facilitate the study of the CHO epigenome.</title>
        <authorList>
            <person name="Hilliard W."/>
            <person name="MacDonald M."/>
            <person name="Lee K.H."/>
        </authorList>
    </citation>
    <scope>NUCLEOTIDE SEQUENCE [LARGE SCALE GENOMIC DNA]</scope>
    <source>
        <strain evidence="2">17A/GY</strain>
    </source>
</reference>
<feature type="region of interest" description="Disordered" evidence="1">
    <location>
        <begin position="1"/>
        <end position="79"/>
    </location>
</feature>
<feature type="compositionally biased region" description="Basic and acidic residues" evidence="1">
    <location>
        <begin position="154"/>
        <end position="191"/>
    </location>
</feature>
<dbReference type="AlphaFoldDB" id="A0A9J7K663"/>
<dbReference type="OrthoDB" id="9634397at2759"/>
<feature type="compositionally biased region" description="Polar residues" evidence="1">
    <location>
        <begin position="212"/>
        <end position="225"/>
    </location>
</feature>
<dbReference type="GeneID" id="118237983"/>
<dbReference type="Proteomes" id="UP001108280">
    <property type="component" value="Chromosome 3"/>
</dbReference>
<reference evidence="3" key="3">
    <citation type="submission" date="2025-08" db="UniProtKB">
        <authorList>
            <consortium name="RefSeq"/>
        </authorList>
    </citation>
    <scope>IDENTIFICATION</scope>
    <source>
        <strain evidence="3">17A/GY</strain>
        <tissue evidence="3">Liver</tissue>
    </source>
</reference>
<dbReference type="KEGG" id="cge:118237983"/>
<feature type="region of interest" description="Disordered" evidence="1">
    <location>
        <begin position="128"/>
        <end position="225"/>
    </location>
</feature>
<organism evidence="2 3">
    <name type="scientific">Cricetulus griseus</name>
    <name type="common">Chinese hamster</name>
    <name type="synonym">Cricetulus barabensis griseus</name>
    <dbReference type="NCBI Taxonomy" id="10029"/>
    <lineage>
        <taxon>Eukaryota</taxon>
        <taxon>Metazoa</taxon>
        <taxon>Chordata</taxon>
        <taxon>Craniata</taxon>
        <taxon>Vertebrata</taxon>
        <taxon>Euteleostomi</taxon>
        <taxon>Mammalia</taxon>
        <taxon>Eutheria</taxon>
        <taxon>Euarchontoglires</taxon>
        <taxon>Glires</taxon>
        <taxon>Rodentia</taxon>
        <taxon>Myomorpha</taxon>
        <taxon>Muroidea</taxon>
        <taxon>Cricetidae</taxon>
        <taxon>Cricetinae</taxon>
        <taxon>Cricetulus</taxon>
    </lineage>
</organism>
<feature type="compositionally biased region" description="Polar residues" evidence="1">
    <location>
        <begin position="29"/>
        <end position="39"/>
    </location>
</feature>
<sequence>MQPAEPPLEEPPLEEPGDSEEPSMERSSEQTLDLQSEPTVTFLFTLLNTPEPKDGESDTETLEQQFLSQEDWGPRRTSEEIQNLQKECQRLQEALKDNKRDNLALEEKLESLATSLYENLEKTLLTPKNYRVTQKTAEVSQEEAGVTQEEAEDTQEKAEDTQEKAEDTQEKAEDTKEKAEDTQEKGGKQKDGGNSPGPGGAFRSGLRLLQEFASQSLSSLGSQPH</sequence>
<name>A0A9J7K663_CRIGR</name>
<feature type="compositionally biased region" description="Acidic residues" evidence="1">
    <location>
        <begin position="7"/>
        <end position="22"/>
    </location>
</feature>
<keyword evidence="2" id="KW-1185">Reference proteome</keyword>